<name>A0A0K6FYM9_9AGAM</name>
<dbReference type="Proteomes" id="UP000044841">
    <property type="component" value="Unassembled WGS sequence"/>
</dbReference>
<keyword evidence="2" id="KW-1185">Reference proteome</keyword>
<reference evidence="1 2" key="1">
    <citation type="submission" date="2015-07" db="EMBL/GenBank/DDBJ databases">
        <authorList>
            <person name="Noorani M."/>
        </authorList>
    </citation>
    <scope>NUCLEOTIDE SEQUENCE [LARGE SCALE GENOMIC DNA]</scope>
    <source>
        <strain evidence="1">BBA 69670</strain>
    </source>
</reference>
<sequence length="151" mass="16381">MADFDEAQAQSQLDELTNHVERAFIEYTGSLDSEPEELDEASIDEVLDRVEKSYGSPGNSATTSSDLASNLGAALLHVQGKTFTVTQVGTVRNIPGKAKVFGQLNGKQAYVIKSLPLKFFTIITTDTKGRCVYISTKRQEVKSGGGFGTWN</sequence>
<organism evidence="1 2">
    <name type="scientific">Rhizoctonia solani</name>
    <dbReference type="NCBI Taxonomy" id="456999"/>
    <lineage>
        <taxon>Eukaryota</taxon>
        <taxon>Fungi</taxon>
        <taxon>Dikarya</taxon>
        <taxon>Basidiomycota</taxon>
        <taxon>Agaricomycotina</taxon>
        <taxon>Agaricomycetes</taxon>
        <taxon>Cantharellales</taxon>
        <taxon>Ceratobasidiaceae</taxon>
        <taxon>Rhizoctonia</taxon>
    </lineage>
</organism>
<proteinExistence type="predicted"/>
<protein>
    <submittedName>
        <fullName evidence="1">Uncharacterized protein</fullName>
    </submittedName>
</protein>
<dbReference type="EMBL" id="CYGV01001225">
    <property type="protein sequence ID" value="CUA71259.1"/>
    <property type="molecule type" value="Genomic_DNA"/>
</dbReference>
<evidence type="ECO:0000313" key="2">
    <source>
        <dbReference type="Proteomes" id="UP000044841"/>
    </source>
</evidence>
<evidence type="ECO:0000313" key="1">
    <source>
        <dbReference type="EMBL" id="CUA71259.1"/>
    </source>
</evidence>
<dbReference type="AlphaFoldDB" id="A0A0K6FYM9"/>
<gene>
    <name evidence="1" type="ORF">RSOLAG22IIIB_09428</name>
</gene>
<accession>A0A0K6FYM9</accession>